<dbReference type="PANTHER" id="PTHR47619:SF1">
    <property type="entry name" value="EXODEOXYRIBONUCLEASE WALJ"/>
    <property type="match status" value="1"/>
</dbReference>
<dbReference type="PANTHER" id="PTHR47619">
    <property type="entry name" value="METALLO-HYDROLASE YYCJ-RELATED"/>
    <property type="match status" value="1"/>
</dbReference>
<dbReference type="RefSeq" id="WP_131329776.1">
    <property type="nucleotide sequence ID" value="NZ_CP044016.1"/>
</dbReference>
<sequence>MQLKIIGSNSDGNCYLLEADNGETLILDCGFRFQKIKQSLDYNLSRVSGILLTHEHGDHSKGINEAINAGMNIYTSNGTAESLGLEKSHRVFPMKALKTYEIGTFKVMPFDVKHDVKEPFGFQIYHPECGLVVFITDSYYVEYQFPGTNNYIIEANYSKEIINDKVSEGFLLEYRRNRVVRSHMSIDNCIDLLLSNDLSTVNNIVLIHLSDGNSDEALFYNKVRDATHKKVFVADAGMIIENFNKTPF</sequence>
<dbReference type="OrthoDB" id="9781189at2"/>
<dbReference type="EMBL" id="CP044016">
    <property type="protein sequence ID" value="QES88828.1"/>
    <property type="molecule type" value="Genomic_DNA"/>
</dbReference>
<dbReference type="GO" id="GO:0016787">
    <property type="term" value="F:hydrolase activity"/>
    <property type="evidence" value="ECO:0007669"/>
    <property type="project" value="UniProtKB-KW"/>
</dbReference>
<reference evidence="2 3" key="1">
    <citation type="submission" date="2019-09" db="EMBL/GenBank/DDBJ databases">
        <title>Complete genome sequence of Arachidicoccus sp. B3-10 isolated from apple orchard soil.</title>
        <authorList>
            <person name="Kim H.S."/>
            <person name="Han K.-I."/>
            <person name="Suh M.K."/>
            <person name="Lee K.C."/>
            <person name="Eom M.K."/>
            <person name="Kim J.-S."/>
            <person name="Kang S.W."/>
            <person name="Sin Y."/>
            <person name="Lee J.-S."/>
        </authorList>
    </citation>
    <scope>NUCLEOTIDE SEQUENCE [LARGE SCALE GENOMIC DNA]</scope>
    <source>
        <strain evidence="2 3">B3-10</strain>
    </source>
</reference>
<name>A0A5P2G286_9BACT</name>
<dbReference type="KEGG" id="arac:E0W69_009240"/>
<dbReference type="SUPFAM" id="SSF56281">
    <property type="entry name" value="Metallo-hydrolase/oxidoreductase"/>
    <property type="match status" value="1"/>
</dbReference>
<organism evidence="2 3">
    <name type="scientific">Rhizosphaericola mali</name>
    <dbReference type="NCBI Taxonomy" id="2545455"/>
    <lineage>
        <taxon>Bacteria</taxon>
        <taxon>Pseudomonadati</taxon>
        <taxon>Bacteroidota</taxon>
        <taxon>Chitinophagia</taxon>
        <taxon>Chitinophagales</taxon>
        <taxon>Chitinophagaceae</taxon>
        <taxon>Rhizosphaericola</taxon>
    </lineage>
</organism>
<dbReference type="InterPro" id="IPR036866">
    <property type="entry name" value="RibonucZ/Hydroxyglut_hydro"/>
</dbReference>
<dbReference type="Proteomes" id="UP000292424">
    <property type="component" value="Chromosome"/>
</dbReference>
<feature type="domain" description="Metallo-beta-lactamase" evidence="1">
    <location>
        <begin position="11"/>
        <end position="183"/>
    </location>
</feature>
<evidence type="ECO:0000259" key="1">
    <source>
        <dbReference type="SMART" id="SM00849"/>
    </source>
</evidence>
<dbReference type="InterPro" id="IPR001279">
    <property type="entry name" value="Metallo-B-lactamas"/>
</dbReference>
<dbReference type="Gene3D" id="3.60.15.10">
    <property type="entry name" value="Ribonuclease Z/Hydroxyacylglutathione hydrolase-like"/>
    <property type="match status" value="1"/>
</dbReference>
<evidence type="ECO:0000313" key="2">
    <source>
        <dbReference type="EMBL" id="QES88828.1"/>
    </source>
</evidence>
<accession>A0A5P2G286</accession>
<keyword evidence="2" id="KW-0378">Hydrolase</keyword>
<dbReference type="SMART" id="SM00849">
    <property type="entry name" value="Lactamase_B"/>
    <property type="match status" value="1"/>
</dbReference>
<proteinExistence type="predicted"/>
<dbReference type="Pfam" id="PF00753">
    <property type="entry name" value="Lactamase_B"/>
    <property type="match status" value="1"/>
</dbReference>
<dbReference type="AlphaFoldDB" id="A0A5P2G286"/>
<evidence type="ECO:0000313" key="3">
    <source>
        <dbReference type="Proteomes" id="UP000292424"/>
    </source>
</evidence>
<dbReference type="InterPro" id="IPR052533">
    <property type="entry name" value="WalJ/YycJ-like"/>
</dbReference>
<keyword evidence="3" id="KW-1185">Reference proteome</keyword>
<protein>
    <submittedName>
        <fullName evidence="2">MBL fold metallo-hydrolase</fullName>
    </submittedName>
</protein>
<gene>
    <name evidence="2" type="ORF">E0W69_009240</name>
</gene>